<protein>
    <submittedName>
        <fullName evidence="2">Uncharacterized protein LOC142174465</fullName>
    </submittedName>
</protein>
<organism evidence="1 2">
    <name type="scientific">Nicotiana tabacum</name>
    <name type="common">Common tobacco</name>
    <dbReference type="NCBI Taxonomy" id="4097"/>
    <lineage>
        <taxon>Eukaryota</taxon>
        <taxon>Viridiplantae</taxon>
        <taxon>Streptophyta</taxon>
        <taxon>Embryophyta</taxon>
        <taxon>Tracheophyta</taxon>
        <taxon>Spermatophyta</taxon>
        <taxon>Magnoliopsida</taxon>
        <taxon>eudicotyledons</taxon>
        <taxon>Gunneridae</taxon>
        <taxon>Pentapetalae</taxon>
        <taxon>asterids</taxon>
        <taxon>lamiids</taxon>
        <taxon>Solanales</taxon>
        <taxon>Solanaceae</taxon>
        <taxon>Nicotianoideae</taxon>
        <taxon>Nicotianeae</taxon>
        <taxon>Nicotiana</taxon>
    </lineage>
</organism>
<evidence type="ECO:0000313" key="1">
    <source>
        <dbReference type="Proteomes" id="UP000790787"/>
    </source>
</evidence>
<name>A0AC58TGL7_TOBAC</name>
<keyword evidence="1" id="KW-1185">Reference proteome</keyword>
<proteinExistence type="predicted"/>
<reference evidence="1" key="1">
    <citation type="journal article" date="2014" name="Nat. Commun.">
        <title>The tobacco genome sequence and its comparison with those of tomato and potato.</title>
        <authorList>
            <person name="Sierro N."/>
            <person name="Battey J.N."/>
            <person name="Ouadi S."/>
            <person name="Bakaher N."/>
            <person name="Bovet L."/>
            <person name="Willig A."/>
            <person name="Goepfert S."/>
            <person name="Peitsch M.C."/>
            <person name="Ivanov N.V."/>
        </authorList>
    </citation>
    <scope>NUCLEOTIDE SEQUENCE [LARGE SCALE GENOMIC DNA]</scope>
</reference>
<reference evidence="2" key="2">
    <citation type="submission" date="2025-08" db="UniProtKB">
        <authorList>
            <consortium name="RefSeq"/>
        </authorList>
    </citation>
    <scope>IDENTIFICATION</scope>
    <source>
        <tissue evidence="2">Leaf</tissue>
    </source>
</reference>
<sequence length="548" mass="62496">MHEPQTLSKTYRLARLAEETLAANARAHKGSPLPVKKPTYEPPPHKSSHLIPASMPKLALLAPHTTNIPRTRRTISPAKIQARRAKGLCYFYDEKYTPGHKYNLPKQMFVMDLEFPEEELVEEYLSKSECDSPKEEWSNSEGYSDHSCDWIQCRRPIQILLDGGSTHNYIDKEIANRLGCTVHPTKGTAFNSDLIVFSVSKCDLALGALWMKTLGPVTMGYSDSLWHSTTKIFAEPTSLPPVRDPFDHQIPLQLGDKVVNIRPYRYSTMKKDIIEKLVQEILQQGIIQYNNNPFSPLWSLWAKRCVLEAMCKLQIGAVKQWPTPTNVKQLRGFLGLAGYYRKFIKGYGLISRPLTELLKKDNFHWSEAAEHAFKELKIALTSAPVLALPDYGIPFVVETNTSGTSIGAFLMHNDHPIAFISTGLAPRHIILSIYERELLALVFAVTKWSYYLLGKHFIISTDQKALKYLLEQKLHTDSQIKWLDKLLPFYFEIQYKKGKENMAAYSLYRVPGGELMTLMKFAVHEDLRKEIEGSWNTDPELQALINTL</sequence>
<evidence type="ECO:0000313" key="2">
    <source>
        <dbReference type="RefSeq" id="XP_075096365.1"/>
    </source>
</evidence>
<dbReference type="Proteomes" id="UP000790787">
    <property type="component" value="Chromosome 20"/>
</dbReference>
<accession>A0AC58TGL7</accession>
<dbReference type="RefSeq" id="XP_075096365.1">
    <property type="nucleotide sequence ID" value="XM_075240264.1"/>
</dbReference>
<gene>
    <name evidence="2" type="primary">LOC142174465</name>
</gene>